<name>A0A8T0RP04_PANVG</name>
<feature type="chain" id="PRO_5035828557" evidence="2">
    <location>
        <begin position="18"/>
        <end position="251"/>
    </location>
</feature>
<protein>
    <submittedName>
        <fullName evidence="3">Uncharacterized protein</fullName>
    </submittedName>
</protein>
<dbReference type="AlphaFoldDB" id="A0A8T0RP04"/>
<dbReference type="EMBL" id="CM029046">
    <property type="protein sequence ID" value="KAG2587154.1"/>
    <property type="molecule type" value="Genomic_DNA"/>
</dbReference>
<keyword evidence="1" id="KW-0472">Membrane</keyword>
<reference evidence="3" key="1">
    <citation type="submission" date="2020-05" db="EMBL/GenBank/DDBJ databases">
        <title>WGS assembly of Panicum virgatum.</title>
        <authorList>
            <person name="Lovell J.T."/>
            <person name="Jenkins J."/>
            <person name="Shu S."/>
            <person name="Juenger T.E."/>
            <person name="Schmutz J."/>
        </authorList>
    </citation>
    <scope>NUCLEOTIDE SEQUENCE</scope>
    <source>
        <strain evidence="3">AP13</strain>
    </source>
</reference>
<organism evidence="3 4">
    <name type="scientific">Panicum virgatum</name>
    <name type="common">Blackwell switchgrass</name>
    <dbReference type="NCBI Taxonomy" id="38727"/>
    <lineage>
        <taxon>Eukaryota</taxon>
        <taxon>Viridiplantae</taxon>
        <taxon>Streptophyta</taxon>
        <taxon>Embryophyta</taxon>
        <taxon>Tracheophyta</taxon>
        <taxon>Spermatophyta</taxon>
        <taxon>Magnoliopsida</taxon>
        <taxon>Liliopsida</taxon>
        <taxon>Poales</taxon>
        <taxon>Poaceae</taxon>
        <taxon>PACMAD clade</taxon>
        <taxon>Panicoideae</taxon>
        <taxon>Panicodae</taxon>
        <taxon>Paniceae</taxon>
        <taxon>Panicinae</taxon>
        <taxon>Panicum</taxon>
        <taxon>Panicum sect. Hiantes</taxon>
    </lineage>
</organism>
<evidence type="ECO:0000256" key="1">
    <source>
        <dbReference type="SAM" id="Phobius"/>
    </source>
</evidence>
<accession>A0A8T0RP04</accession>
<proteinExistence type="predicted"/>
<keyword evidence="1" id="KW-0812">Transmembrane</keyword>
<sequence>MAMKLLLLLLAAVLLLCRRIILLEPSSVADGAHGGVLGEGSARPARVDASAGLLALRSRAGIISGGWMRSALLLQFVDVYDGGAGVGIGIFYIDDAGRLLFLLLYFSGCGIAGEVSVSFLSVCFAKGRQQVSPTVGVSSGLLLLAVVVDSSSGRRGHRWRIQSSFLLFGGTADVLSTKSKRCGVMARALAALPKLWGSSTRRMEEMAGLRWRTGGTGEEDGLEDFLVCVRYFSFFQGVLCKKAGMYCNFSV</sequence>
<gene>
    <name evidence="3" type="ORF">PVAP13_5NG106681</name>
</gene>
<keyword evidence="2" id="KW-0732">Signal</keyword>
<keyword evidence="1" id="KW-1133">Transmembrane helix</keyword>
<feature type="signal peptide" evidence="2">
    <location>
        <begin position="1"/>
        <end position="17"/>
    </location>
</feature>
<evidence type="ECO:0000313" key="4">
    <source>
        <dbReference type="Proteomes" id="UP000823388"/>
    </source>
</evidence>
<evidence type="ECO:0000313" key="3">
    <source>
        <dbReference type="EMBL" id="KAG2587154.1"/>
    </source>
</evidence>
<keyword evidence="4" id="KW-1185">Reference proteome</keyword>
<comment type="caution">
    <text evidence="3">The sequence shown here is derived from an EMBL/GenBank/DDBJ whole genome shotgun (WGS) entry which is preliminary data.</text>
</comment>
<dbReference type="Proteomes" id="UP000823388">
    <property type="component" value="Chromosome 5N"/>
</dbReference>
<evidence type="ECO:0000256" key="2">
    <source>
        <dbReference type="SAM" id="SignalP"/>
    </source>
</evidence>
<feature type="transmembrane region" description="Helical" evidence="1">
    <location>
        <begin position="100"/>
        <end position="125"/>
    </location>
</feature>
<feature type="transmembrane region" description="Helical" evidence="1">
    <location>
        <begin position="72"/>
        <end position="93"/>
    </location>
</feature>